<sequence>MGLSVHLVWSSRCSLVSGSRLQHEPIKVGRRRNVIQTEPALAVSGALIFFPRTRKQEGEGSMFLACIYGIKAPFKPVGLSQTRPTKFRRGRGSWTPAKILLKSNFTIARDQFRTQPSLVFTTLALSVLSSDLSAKRLRG</sequence>
<comment type="caution">
    <text evidence="1">The sequence shown here is derived from an EMBL/GenBank/DDBJ whole genome shotgun (WGS) entry which is preliminary data.</text>
</comment>
<proteinExistence type="predicted"/>
<organism evidence="1 2">
    <name type="scientific">Batillaria attramentaria</name>
    <dbReference type="NCBI Taxonomy" id="370345"/>
    <lineage>
        <taxon>Eukaryota</taxon>
        <taxon>Metazoa</taxon>
        <taxon>Spiralia</taxon>
        <taxon>Lophotrochozoa</taxon>
        <taxon>Mollusca</taxon>
        <taxon>Gastropoda</taxon>
        <taxon>Caenogastropoda</taxon>
        <taxon>Sorbeoconcha</taxon>
        <taxon>Cerithioidea</taxon>
        <taxon>Batillariidae</taxon>
        <taxon>Batillaria</taxon>
    </lineage>
</organism>
<evidence type="ECO:0000313" key="1">
    <source>
        <dbReference type="EMBL" id="KAK7477070.1"/>
    </source>
</evidence>
<reference evidence="1 2" key="1">
    <citation type="journal article" date="2023" name="Sci. Data">
        <title>Genome assembly of the Korean intertidal mud-creeper Batillaria attramentaria.</title>
        <authorList>
            <person name="Patra A.K."/>
            <person name="Ho P.T."/>
            <person name="Jun S."/>
            <person name="Lee S.J."/>
            <person name="Kim Y."/>
            <person name="Won Y.J."/>
        </authorList>
    </citation>
    <scope>NUCLEOTIDE SEQUENCE [LARGE SCALE GENOMIC DNA]</scope>
    <source>
        <strain evidence="1">Wonlab-2016</strain>
    </source>
</reference>
<accession>A0ABD0JQX8</accession>
<dbReference type="Proteomes" id="UP001519460">
    <property type="component" value="Unassembled WGS sequence"/>
</dbReference>
<name>A0ABD0JQX8_9CAEN</name>
<protein>
    <submittedName>
        <fullName evidence="1">Uncharacterized protein</fullName>
    </submittedName>
</protein>
<keyword evidence="2" id="KW-1185">Reference proteome</keyword>
<gene>
    <name evidence="1" type="ORF">BaRGS_00031656</name>
</gene>
<dbReference type="EMBL" id="JACVVK020000358">
    <property type="protein sequence ID" value="KAK7477070.1"/>
    <property type="molecule type" value="Genomic_DNA"/>
</dbReference>
<dbReference type="AlphaFoldDB" id="A0ABD0JQX8"/>
<evidence type="ECO:0000313" key="2">
    <source>
        <dbReference type="Proteomes" id="UP001519460"/>
    </source>
</evidence>